<dbReference type="InterPro" id="IPR029069">
    <property type="entry name" value="HotDog_dom_sf"/>
</dbReference>
<name>A0A345ZTF9_9HYPH</name>
<dbReference type="OrthoDB" id="9805304at2"/>
<dbReference type="CDD" id="cd03443">
    <property type="entry name" value="PaaI_thioesterase"/>
    <property type="match status" value="1"/>
</dbReference>
<keyword evidence="3" id="KW-1185">Reference proteome</keyword>
<dbReference type="Gene3D" id="3.10.129.10">
    <property type="entry name" value="Hotdog Thioesterase"/>
    <property type="match status" value="1"/>
</dbReference>
<dbReference type="GO" id="GO:0061522">
    <property type="term" value="F:1,4-dihydroxy-2-naphthoyl-CoA thioesterase activity"/>
    <property type="evidence" value="ECO:0007669"/>
    <property type="project" value="TreeGrafter"/>
</dbReference>
<dbReference type="Proteomes" id="UP000254889">
    <property type="component" value="Chromosome"/>
</dbReference>
<evidence type="ECO:0000259" key="1">
    <source>
        <dbReference type="Pfam" id="PF03061"/>
    </source>
</evidence>
<feature type="domain" description="Thioesterase" evidence="1">
    <location>
        <begin position="53"/>
        <end position="128"/>
    </location>
</feature>
<evidence type="ECO:0000313" key="2">
    <source>
        <dbReference type="EMBL" id="AXK80206.1"/>
    </source>
</evidence>
<evidence type="ECO:0000313" key="3">
    <source>
        <dbReference type="Proteomes" id="UP000254889"/>
    </source>
</evidence>
<sequence length="143" mass="15742">MRPSVMTAEEIGKLLHEEFPQAFYPGCGLTLEDIHYGDVRVRRDFHEDHIRPGGTISGPTMMELADFAMYVAVFSAIGPQPLAVTTNLNINFLRKPTQADLIAHARLMKVGKRLAVGEVTLYSDGSDEPVAHVTSTYSIPASR</sequence>
<dbReference type="AlphaFoldDB" id="A0A345ZTF9"/>
<protein>
    <submittedName>
        <fullName evidence="2">PaaI family thioesterase</fullName>
    </submittedName>
</protein>
<organism evidence="2 3">
    <name type="scientific">Pseudolabrys taiwanensis</name>
    <dbReference type="NCBI Taxonomy" id="331696"/>
    <lineage>
        <taxon>Bacteria</taxon>
        <taxon>Pseudomonadati</taxon>
        <taxon>Pseudomonadota</taxon>
        <taxon>Alphaproteobacteria</taxon>
        <taxon>Hyphomicrobiales</taxon>
        <taxon>Xanthobacteraceae</taxon>
        <taxon>Pseudolabrys</taxon>
    </lineage>
</organism>
<dbReference type="GO" id="GO:0005829">
    <property type="term" value="C:cytosol"/>
    <property type="evidence" value="ECO:0007669"/>
    <property type="project" value="TreeGrafter"/>
</dbReference>
<proteinExistence type="predicted"/>
<gene>
    <name evidence="2" type="ORF">DW352_06540</name>
</gene>
<dbReference type="InterPro" id="IPR006683">
    <property type="entry name" value="Thioestr_dom"/>
</dbReference>
<dbReference type="SUPFAM" id="SSF54637">
    <property type="entry name" value="Thioesterase/thiol ester dehydrase-isomerase"/>
    <property type="match status" value="1"/>
</dbReference>
<accession>A0A345ZTF9</accession>
<dbReference type="PANTHER" id="PTHR43240">
    <property type="entry name" value="1,4-DIHYDROXY-2-NAPHTHOYL-COA THIOESTERASE 1"/>
    <property type="match status" value="1"/>
</dbReference>
<dbReference type="KEGG" id="ptaw:DW352_06540"/>
<dbReference type="EMBL" id="CP031417">
    <property type="protein sequence ID" value="AXK80206.1"/>
    <property type="molecule type" value="Genomic_DNA"/>
</dbReference>
<dbReference type="PANTHER" id="PTHR43240:SF10">
    <property type="entry name" value="BLL4964 PROTEIN"/>
    <property type="match status" value="1"/>
</dbReference>
<reference evidence="2 3" key="1">
    <citation type="submission" date="2018-07" db="EMBL/GenBank/DDBJ databases">
        <authorList>
            <person name="Quirk P.G."/>
            <person name="Krulwich T.A."/>
        </authorList>
    </citation>
    <scope>NUCLEOTIDE SEQUENCE [LARGE SCALE GENOMIC DNA]</scope>
    <source>
        <strain evidence="2 3">CC-BB4</strain>
    </source>
</reference>
<dbReference type="Pfam" id="PF03061">
    <property type="entry name" value="4HBT"/>
    <property type="match status" value="1"/>
</dbReference>